<evidence type="ECO:0000256" key="6">
    <source>
        <dbReference type="ARBA" id="ARBA00022840"/>
    </source>
</evidence>
<evidence type="ECO:0000256" key="7">
    <source>
        <dbReference type="ARBA" id="ARBA00023137"/>
    </source>
</evidence>
<feature type="domain" description="AAA" evidence="9">
    <location>
        <begin position="42"/>
        <end position="183"/>
    </location>
</feature>
<comment type="caution">
    <text evidence="10">The sequence shown here is derived from an EMBL/GenBank/DDBJ whole genome shotgun (WGS) entry which is preliminary data.</text>
</comment>
<dbReference type="PANTHER" id="PTHR32309:SF13">
    <property type="entry name" value="FERRIC ENTEROBACTIN TRANSPORT PROTEIN FEPE"/>
    <property type="match status" value="1"/>
</dbReference>
<keyword evidence="7" id="KW-0829">Tyrosine-protein kinase</keyword>
<gene>
    <name evidence="10" type="ORF">OB236_19095</name>
</gene>
<sequence length="227" mass="25073">MYPPSRQYPLLIQSQSKSSVSEAFKTLRTNIQFSVKGVEPKVVLVTSAEKGEGKSTTTANLAAAYALDNKRVIMIDADLRKPTLHHFFSKTNRVGLSNLLVQQCNLEEAIWETGIPGLMLIGAGTIATHPTEMLGSDRMKALIHKLAQSFDIILIDSPPVMMFSDAQILASQCDGVLMVINCGRVKKRIARKAKEQLDFVGARILGAIMNNVKKHDEDFQYYYGANS</sequence>
<evidence type="ECO:0000259" key="9">
    <source>
        <dbReference type="Pfam" id="PF13614"/>
    </source>
</evidence>
<dbReference type="NCBIfam" id="TIGR01007">
    <property type="entry name" value="eps_fam"/>
    <property type="match status" value="1"/>
</dbReference>
<organism evidence="10 11">
    <name type="scientific">Paenibacillus baimaensis</name>
    <dbReference type="NCBI Taxonomy" id="2982185"/>
    <lineage>
        <taxon>Bacteria</taxon>
        <taxon>Bacillati</taxon>
        <taxon>Bacillota</taxon>
        <taxon>Bacilli</taxon>
        <taxon>Bacillales</taxon>
        <taxon>Paenibacillaceae</taxon>
        <taxon>Paenibacillus</taxon>
    </lineage>
</organism>
<keyword evidence="6" id="KW-0067">ATP-binding</keyword>
<keyword evidence="11" id="KW-1185">Reference proteome</keyword>
<evidence type="ECO:0000256" key="3">
    <source>
        <dbReference type="ARBA" id="ARBA00022679"/>
    </source>
</evidence>
<keyword evidence="5 10" id="KW-0418">Kinase</keyword>
<evidence type="ECO:0000256" key="1">
    <source>
        <dbReference type="ARBA" id="ARBA00007316"/>
    </source>
</evidence>
<comment type="catalytic activity">
    <reaction evidence="8">
        <text>L-tyrosyl-[protein] + ATP = O-phospho-L-tyrosyl-[protein] + ADP + H(+)</text>
        <dbReference type="Rhea" id="RHEA:10596"/>
        <dbReference type="Rhea" id="RHEA-COMP:10136"/>
        <dbReference type="Rhea" id="RHEA-COMP:20101"/>
        <dbReference type="ChEBI" id="CHEBI:15378"/>
        <dbReference type="ChEBI" id="CHEBI:30616"/>
        <dbReference type="ChEBI" id="CHEBI:46858"/>
        <dbReference type="ChEBI" id="CHEBI:61978"/>
        <dbReference type="ChEBI" id="CHEBI:456216"/>
        <dbReference type="EC" id="2.7.10.2"/>
    </reaction>
</comment>
<dbReference type="InterPro" id="IPR027417">
    <property type="entry name" value="P-loop_NTPase"/>
</dbReference>
<protein>
    <recommendedName>
        <fullName evidence="2">non-specific protein-tyrosine kinase</fullName>
        <ecNumber evidence="2">2.7.10.2</ecNumber>
    </recommendedName>
</protein>
<dbReference type="GO" id="GO:0016301">
    <property type="term" value="F:kinase activity"/>
    <property type="evidence" value="ECO:0007669"/>
    <property type="project" value="UniProtKB-KW"/>
</dbReference>
<evidence type="ECO:0000256" key="2">
    <source>
        <dbReference type="ARBA" id="ARBA00011903"/>
    </source>
</evidence>
<dbReference type="EMBL" id="JAOQIO010000077">
    <property type="protein sequence ID" value="MCU6794216.1"/>
    <property type="molecule type" value="Genomic_DNA"/>
</dbReference>
<comment type="similarity">
    <text evidence="1">Belongs to the CpsD/CapB family.</text>
</comment>
<evidence type="ECO:0000256" key="5">
    <source>
        <dbReference type="ARBA" id="ARBA00022777"/>
    </source>
</evidence>
<dbReference type="Pfam" id="PF13614">
    <property type="entry name" value="AAA_31"/>
    <property type="match status" value="1"/>
</dbReference>
<dbReference type="Gene3D" id="3.40.50.300">
    <property type="entry name" value="P-loop containing nucleotide triphosphate hydrolases"/>
    <property type="match status" value="1"/>
</dbReference>
<proteinExistence type="inferred from homology"/>
<evidence type="ECO:0000313" key="11">
    <source>
        <dbReference type="Proteomes" id="UP001652445"/>
    </source>
</evidence>
<accession>A0ABT2UJL1</accession>
<dbReference type="PANTHER" id="PTHR32309">
    <property type="entry name" value="TYROSINE-PROTEIN KINASE"/>
    <property type="match status" value="1"/>
</dbReference>
<reference evidence="10 11" key="1">
    <citation type="submission" date="2022-09" db="EMBL/GenBank/DDBJ databases">
        <authorList>
            <person name="Han X.L."/>
            <person name="Wang Q."/>
            <person name="Lu T."/>
        </authorList>
    </citation>
    <scope>NUCLEOTIDE SEQUENCE [LARGE SCALE GENOMIC DNA]</scope>
    <source>
        <strain evidence="10 11">WQ 127069</strain>
    </source>
</reference>
<dbReference type="Proteomes" id="UP001652445">
    <property type="component" value="Unassembled WGS sequence"/>
</dbReference>
<keyword evidence="3" id="KW-0808">Transferase</keyword>
<evidence type="ECO:0000256" key="4">
    <source>
        <dbReference type="ARBA" id="ARBA00022741"/>
    </source>
</evidence>
<dbReference type="CDD" id="cd05387">
    <property type="entry name" value="BY-kinase"/>
    <property type="match status" value="1"/>
</dbReference>
<dbReference type="EC" id="2.7.10.2" evidence="2"/>
<dbReference type="InterPro" id="IPR025669">
    <property type="entry name" value="AAA_dom"/>
</dbReference>
<name>A0ABT2UJL1_9BACL</name>
<dbReference type="InterPro" id="IPR050445">
    <property type="entry name" value="Bact_polysacc_biosynth/exp"/>
</dbReference>
<dbReference type="RefSeq" id="WP_262685402.1">
    <property type="nucleotide sequence ID" value="NZ_JAOQIO010000077.1"/>
</dbReference>
<evidence type="ECO:0000313" key="10">
    <source>
        <dbReference type="EMBL" id="MCU6794216.1"/>
    </source>
</evidence>
<evidence type="ECO:0000256" key="8">
    <source>
        <dbReference type="ARBA" id="ARBA00051245"/>
    </source>
</evidence>
<keyword evidence="4" id="KW-0547">Nucleotide-binding</keyword>
<dbReference type="InterPro" id="IPR005702">
    <property type="entry name" value="Wzc-like_C"/>
</dbReference>
<dbReference type="SUPFAM" id="SSF52540">
    <property type="entry name" value="P-loop containing nucleoside triphosphate hydrolases"/>
    <property type="match status" value="1"/>
</dbReference>